<gene>
    <name evidence="2" type="ORF">QQF64_005316</name>
</gene>
<evidence type="ECO:0000313" key="3">
    <source>
        <dbReference type="Proteomes" id="UP001558613"/>
    </source>
</evidence>
<accession>A0ABR3MBR7</accession>
<comment type="caution">
    <text evidence="2">The sequence shown here is derived from an EMBL/GenBank/DDBJ whole genome shotgun (WGS) entry which is preliminary data.</text>
</comment>
<organism evidence="2 3">
    <name type="scientific">Cirrhinus molitorella</name>
    <name type="common">mud carp</name>
    <dbReference type="NCBI Taxonomy" id="172907"/>
    <lineage>
        <taxon>Eukaryota</taxon>
        <taxon>Metazoa</taxon>
        <taxon>Chordata</taxon>
        <taxon>Craniata</taxon>
        <taxon>Vertebrata</taxon>
        <taxon>Euteleostomi</taxon>
        <taxon>Actinopterygii</taxon>
        <taxon>Neopterygii</taxon>
        <taxon>Teleostei</taxon>
        <taxon>Ostariophysi</taxon>
        <taxon>Cypriniformes</taxon>
        <taxon>Cyprinidae</taxon>
        <taxon>Labeoninae</taxon>
        <taxon>Labeonini</taxon>
        <taxon>Cirrhinus</taxon>
    </lineage>
</organism>
<dbReference type="EMBL" id="JAYMGO010000013">
    <property type="protein sequence ID" value="KAL1262577.1"/>
    <property type="molecule type" value="Genomic_DNA"/>
</dbReference>
<dbReference type="Proteomes" id="UP001558613">
    <property type="component" value="Unassembled WGS sequence"/>
</dbReference>
<evidence type="ECO:0000313" key="2">
    <source>
        <dbReference type="EMBL" id="KAL1262577.1"/>
    </source>
</evidence>
<keyword evidence="3" id="KW-1185">Reference proteome</keyword>
<evidence type="ECO:0000256" key="1">
    <source>
        <dbReference type="SAM" id="MobiDB-lite"/>
    </source>
</evidence>
<protein>
    <submittedName>
        <fullName evidence="2">Uncharacterized protein</fullName>
    </submittedName>
</protein>
<feature type="compositionally biased region" description="Polar residues" evidence="1">
    <location>
        <begin position="62"/>
        <end position="71"/>
    </location>
</feature>
<proteinExistence type="predicted"/>
<sequence>MTSCPLQTSCAGRQQLDMSTCAAEEIMVVFLWMAELQAEGRQRVINIHCSSEDHGKEGGFCSSATDRSTGA</sequence>
<feature type="region of interest" description="Disordered" evidence="1">
    <location>
        <begin position="52"/>
        <end position="71"/>
    </location>
</feature>
<name>A0ABR3MBR7_9TELE</name>
<reference evidence="2 3" key="1">
    <citation type="submission" date="2023-09" db="EMBL/GenBank/DDBJ databases">
        <authorList>
            <person name="Wang M."/>
        </authorList>
    </citation>
    <scope>NUCLEOTIDE SEQUENCE [LARGE SCALE GENOMIC DNA]</scope>
    <source>
        <strain evidence="2">GT-2023</strain>
        <tissue evidence="2">Liver</tissue>
    </source>
</reference>